<dbReference type="Pfam" id="PF01381">
    <property type="entry name" value="HTH_3"/>
    <property type="match status" value="1"/>
</dbReference>
<keyword evidence="5" id="KW-1185">Reference proteome</keyword>
<accession>A0A937UT76</accession>
<evidence type="ECO:0000313" key="4">
    <source>
        <dbReference type="EMBL" id="MBL7629701.1"/>
    </source>
</evidence>
<protein>
    <submittedName>
        <fullName evidence="4">Cupin domain-containing protein</fullName>
    </submittedName>
</protein>
<dbReference type="PROSITE" id="PS50943">
    <property type="entry name" value="HTH_CROC1"/>
    <property type="match status" value="1"/>
</dbReference>
<dbReference type="InterPro" id="IPR011051">
    <property type="entry name" value="RmlC_Cupin_sf"/>
</dbReference>
<dbReference type="Pfam" id="PF07883">
    <property type="entry name" value="Cupin_2"/>
    <property type="match status" value="1"/>
</dbReference>
<dbReference type="Gene3D" id="1.10.260.40">
    <property type="entry name" value="lambda repressor-like DNA-binding domains"/>
    <property type="match status" value="1"/>
</dbReference>
<name>A0A937UT76_9ACTN</name>
<dbReference type="GO" id="GO:0005829">
    <property type="term" value="C:cytosol"/>
    <property type="evidence" value="ECO:0007669"/>
    <property type="project" value="TreeGrafter"/>
</dbReference>
<comment type="caution">
    <text evidence="4">The sequence shown here is derived from an EMBL/GenBank/DDBJ whole genome shotgun (WGS) entry which is preliminary data.</text>
</comment>
<dbReference type="Proteomes" id="UP000604475">
    <property type="component" value="Unassembled WGS sequence"/>
</dbReference>
<evidence type="ECO:0000256" key="2">
    <source>
        <dbReference type="SAM" id="MobiDB-lite"/>
    </source>
</evidence>
<dbReference type="GO" id="GO:0003700">
    <property type="term" value="F:DNA-binding transcription factor activity"/>
    <property type="evidence" value="ECO:0007669"/>
    <property type="project" value="TreeGrafter"/>
</dbReference>
<dbReference type="RefSeq" id="WP_202999105.1">
    <property type="nucleotide sequence ID" value="NZ_JADWYU010000143.1"/>
</dbReference>
<feature type="region of interest" description="Disordered" evidence="2">
    <location>
        <begin position="69"/>
        <end position="108"/>
    </location>
</feature>
<reference evidence="4" key="1">
    <citation type="submission" date="2020-12" db="EMBL/GenBank/DDBJ databases">
        <title>Genomic characterization of non-nitrogen-fixing Frankia strains.</title>
        <authorList>
            <person name="Carlos-Shanley C."/>
            <person name="Guerra T."/>
            <person name="Hahn D."/>
        </authorList>
    </citation>
    <scope>NUCLEOTIDE SEQUENCE</scope>
    <source>
        <strain evidence="4">CN6</strain>
    </source>
</reference>
<sequence length="215" mass="22991">MSVSVGSNVRHARERAGLSVRELARRLGVSASFLSQFELGQSQAAVNTLFAIARELDISLDELLGHSVTPRAASPAPSEATIAGDRPGADGAASNGVAPGGVVPNGLAPEPPPVPEYLAFQTGVRWRRLVEPVDEHVDFLLTDYEPGADSAPADQPQRHRGTDYGYILEGTLTVIIDGCPRQLGPGEAIRISGDVPHRLRNETDRLVRAIWFVTD</sequence>
<dbReference type="InterPro" id="IPR050807">
    <property type="entry name" value="TransReg_Diox_bact_type"/>
</dbReference>
<dbReference type="InterPro" id="IPR013096">
    <property type="entry name" value="Cupin_2"/>
</dbReference>
<dbReference type="EMBL" id="JAEACQ010000235">
    <property type="protein sequence ID" value="MBL7629701.1"/>
    <property type="molecule type" value="Genomic_DNA"/>
</dbReference>
<feature type="compositionally biased region" description="Low complexity" evidence="2">
    <location>
        <begin position="91"/>
        <end position="108"/>
    </location>
</feature>
<evidence type="ECO:0000256" key="1">
    <source>
        <dbReference type="ARBA" id="ARBA00023125"/>
    </source>
</evidence>
<dbReference type="InterPro" id="IPR014710">
    <property type="entry name" value="RmlC-like_jellyroll"/>
</dbReference>
<dbReference type="PANTHER" id="PTHR46797">
    <property type="entry name" value="HTH-TYPE TRANSCRIPTIONAL REGULATOR"/>
    <property type="match status" value="1"/>
</dbReference>
<dbReference type="PANTHER" id="PTHR46797:SF1">
    <property type="entry name" value="METHYLPHOSPHONATE SYNTHASE"/>
    <property type="match status" value="1"/>
</dbReference>
<dbReference type="Gene3D" id="2.60.120.10">
    <property type="entry name" value="Jelly Rolls"/>
    <property type="match status" value="1"/>
</dbReference>
<dbReference type="AlphaFoldDB" id="A0A937UT76"/>
<keyword evidence="1" id="KW-0238">DNA-binding</keyword>
<dbReference type="InterPro" id="IPR001387">
    <property type="entry name" value="Cro/C1-type_HTH"/>
</dbReference>
<dbReference type="SMART" id="SM00530">
    <property type="entry name" value="HTH_XRE"/>
    <property type="match status" value="1"/>
</dbReference>
<dbReference type="SUPFAM" id="SSF47413">
    <property type="entry name" value="lambda repressor-like DNA-binding domains"/>
    <property type="match status" value="1"/>
</dbReference>
<dbReference type="SUPFAM" id="SSF51182">
    <property type="entry name" value="RmlC-like cupins"/>
    <property type="match status" value="1"/>
</dbReference>
<dbReference type="GO" id="GO:0003677">
    <property type="term" value="F:DNA binding"/>
    <property type="evidence" value="ECO:0007669"/>
    <property type="project" value="UniProtKB-KW"/>
</dbReference>
<feature type="domain" description="HTH cro/C1-type" evidence="3">
    <location>
        <begin position="9"/>
        <end position="63"/>
    </location>
</feature>
<dbReference type="CDD" id="cd02209">
    <property type="entry name" value="cupin_XRE_C"/>
    <property type="match status" value="1"/>
</dbReference>
<dbReference type="InterPro" id="IPR010982">
    <property type="entry name" value="Lambda_DNA-bd_dom_sf"/>
</dbReference>
<organism evidence="4 5">
    <name type="scientific">Frankia nepalensis</name>
    <dbReference type="NCBI Taxonomy" id="1836974"/>
    <lineage>
        <taxon>Bacteria</taxon>
        <taxon>Bacillati</taxon>
        <taxon>Actinomycetota</taxon>
        <taxon>Actinomycetes</taxon>
        <taxon>Frankiales</taxon>
        <taxon>Frankiaceae</taxon>
        <taxon>Frankia</taxon>
    </lineage>
</organism>
<evidence type="ECO:0000313" key="5">
    <source>
        <dbReference type="Proteomes" id="UP000604475"/>
    </source>
</evidence>
<gene>
    <name evidence="4" type="ORF">I7412_21510</name>
</gene>
<dbReference type="CDD" id="cd00093">
    <property type="entry name" value="HTH_XRE"/>
    <property type="match status" value="1"/>
</dbReference>
<proteinExistence type="predicted"/>
<evidence type="ECO:0000259" key="3">
    <source>
        <dbReference type="PROSITE" id="PS50943"/>
    </source>
</evidence>